<organism evidence="2 3">
    <name type="scientific">Taeniopygia guttata</name>
    <name type="common">Zebra finch</name>
    <name type="synonym">Poephila guttata</name>
    <dbReference type="NCBI Taxonomy" id="59729"/>
    <lineage>
        <taxon>Eukaryota</taxon>
        <taxon>Metazoa</taxon>
        <taxon>Chordata</taxon>
        <taxon>Craniata</taxon>
        <taxon>Vertebrata</taxon>
        <taxon>Euteleostomi</taxon>
        <taxon>Archelosauria</taxon>
        <taxon>Archosauria</taxon>
        <taxon>Dinosauria</taxon>
        <taxon>Saurischia</taxon>
        <taxon>Theropoda</taxon>
        <taxon>Coelurosauria</taxon>
        <taxon>Aves</taxon>
        <taxon>Neognathae</taxon>
        <taxon>Neoaves</taxon>
        <taxon>Telluraves</taxon>
        <taxon>Australaves</taxon>
        <taxon>Passeriformes</taxon>
        <taxon>Passeroidea</taxon>
        <taxon>Estrildidae</taxon>
        <taxon>Estrildinae</taxon>
        <taxon>Taeniopygia</taxon>
    </lineage>
</organism>
<feature type="compositionally biased region" description="Pro residues" evidence="1">
    <location>
        <begin position="142"/>
        <end position="172"/>
    </location>
</feature>
<evidence type="ECO:0000256" key="1">
    <source>
        <dbReference type="SAM" id="MobiDB-lite"/>
    </source>
</evidence>
<feature type="compositionally biased region" description="Pro residues" evidence="1">
    <location>
        <begin position="191"/>
        <end position="209"/>
    </location>
</feature>
<dbReference type="GeneTree" id="ENSGT00990000203858"/>
<feature type="region of interest" description="Disordered" evidence="1">
    <location>
        <begin position="87"/>
        <end position="209"/>
    </location>
</feature>
<evidence type="ECO:0000313" key="3">
    <source>
        <dbReference type="Proteomes" id="UP000007754"/>
    </source>
</evidence>
<dbReference type="OMA" id="AHEPHRE"/>
<dbReference type="Ensembl" id="ENSTGUT00000030763.1">
    <property type="protein sequence ID" value="ENSTGUP00000023170.1"/>
    <property type="gene ID" value="ENSTGUG00000024513.1"/>
</dbReference>
<feature type="compositionally biased region" description="Pro residues" evidence="1">
    <location>
        <begin position="109"/>
        <end position="131"/>
    </location>
</feature>
<accession>A0A674GL72</accession>
<name>A0A674GL72_TAEGU</name>
<dbReference type="InParanoid" id="A0A674GL72"/>
<reference evidence="2" key="2">
    <citation type="submission" date="2025-08" db="UniProtKB">
        <authorList>
            <consortium name="Ensembl"/>
        </authorList>
    </citation>
    <scope>IDENTIFICATION</scope>
</reference>
<proteinExistence type="predicted"/>
<reference evidence="2" key="3">
    <citation type="submission" date="2025-09" db="UniProtKB">
        <authorList>
            <consortium name="Ensembl"/>
        </authorList>
    </citation>
    <scope>IDENTIFICATION</scope>
</reference>
<protein>
    <submittedName>
        <fullName evidence="2">Uncharacterized protein</fullName>
    </submittedName>
</protein>
<reference evidence="2 3" key="1">
    <citation type="journal article" date="2010" name="Nature">
        <title>The genome of a songbird.</title>
        <authorList>
            <person name="Warren W.C."/>
            <person name="Clayton D.F."/>
            <person name="Ellegren H."/>
            <person name="Arnold A.P."/>
            <person name="Hillier L.W."/>
            <person name="Kunstner A."/>
            <person name="Searle S."/>
            <person name="White S."/>
            <person name="Vilella A.J."/>
            <person name="Fairley S."/>
            <person name="Heger A."/>
            <person name="Kong L."/>
            <person name="Ponting C.P."/>
            <person name="Jarvis E.D."/>
            <person name="Mello C.V."/>
            <person name="Minx P."/>
            <person name="Lovell P."/>
            <person name="Velho T.A."/>
            <person name="Ferris M."/>
            <person name="Balakrishnan C.N."/>
            <person name="Sinha S."/>
            <person name="Blatti C."/>
            <person name="London S.E."/>
            <person name="Li Y."/>
            <person name="Lin Y.C."/>
            <person name="George J."/>
            <person name="Sweedler J."/>
            <person name="Southey B."/>
            <person name="Gunaratne P."/>
            <person name="Watson M."/>
            <person name="Nam K."/>
            <person name="Backstrom N."/>
            <person name="Smeds L."/>
            <person name="Nabholz B."/>
            <person name="Itoh Y."/>
            <person name="Whitney O."/>
            <person name="Pfenning A.R."/>
            <person name="Howard J."/>
            <person name="Volker M."/>
            <person name="Skinner B.M."/>
            <person name="Griffin D.K."/>
            <person name="Ye L."/>
            <person name="McLaren W.M."/>
            <person name="Flicek P."/>
            <person name="Quesada V."/>
            <person name="Velasco G."/>
            <person name="Lopez-Otin C."/>
            <person name="Puente X.S."/>
            <person name="Olender T."/>
            <person name="Lancet D."/>
            <person name="Smit A.F."/>
            <person name="Hubley R."/>
            <person name="Konkel M.K."/>
            <person name="Walker J.A."/>
            <person name="Batzer M.A."/>
            <person name="Gu W."/>
            <person name="Pollock D.D."/>
            <person name="Chen L."/>
            <person name="Cheng Z."/>
            <person name="Eichler E.E."/>
            <person name="Stapley J."/>
            <person name="Slate J."/>
            <person name="Ekblom R."/>
            <person name="Birkhead T."/>
            <person name="Burke T."/>
            <person name="Burt D."/>
            <person name="Scharff C."/>
            <person name="Adam I."/>
            <person name="Richard H."/>
            <person name="Sultan M."/>
            <person name="Soldatov A."/>
            <person name="Lehrach H."/>
            <person name="Edwards S.V."/>
            <person name="Yang S.P."/>
            <person name="Li X."/>
            <person name="Graves T."/>
            <person name="Fulton L."/>
            <person name="Nelson J."/>
            <person name="Chinwalla A."/>
            <person name="Hou S."/>
            <person name="Mardis E.R."/>
            <person name="Wilson R.K."/>
        </authorList>
    </citation>
    <scope>NUCLEOTIDE SEQUENCE [LARGE SCALE GENOMIC DNA]</scope>
</reference>
<evidence type="ECO:0000313" key="2">
    <source>
        <dbReference type="Ensembl" id="ENSTGUP00000023170.1"/>
    </source>
</evidence>
<dbReference type="Proteomes" id="UP000007754">
    <property type="component" value="Chromosome 17"/>
</dbReference>
<dbReference type="AlphaFoldDB" id="A0A674GL72"/>
<keyword evidence="3" id="KW-1185">Reference proteome</keyword>
<feature type="compositionally biased region" description="Basic residues" evidence="1">
    <location>
        <begin position="175"/>
        <end position="189"/>
    </location>
</feature>
<sequence length="209" mass="22378">VGKAQVQNLVIMLLQGLHLHARDGVVEPLELIRTWVPRHVPGHAVVAVEKLLPQEFVAGHGAPLLADKPHREHVGVVQVQEDLEQDAVREPGAARVHRVILPRGAARPRSPPGPAPRPAPLPALRPAPLPARPRSLRSARPRSPPGLAPCAPPGPAPRPASLPALRPAPLPARPRSLRSARPRSLRSARPRSPPGPAPCAPPGPRWPRR</sequence>